<feature type="region of interest" description="Disordered" evidence="5">
    <location>
        <begin position="637"/>
        <end position="660"/>
    </location>
</feature>
<dbReference type="InterPro" id="IPR026992">
    <property type="entry name" value="DIOX_N"/>
</dbReference>
<dbReference type="SUPFAM" id="SSF51197">
    <property type="entry name" value="Clavaminate synthase-like"/>
    <property type="match status" value="1"/>
</dbReference>
<reference evidence="7 8" key="3">
    <citation type="journal article" date="2015" name="Genome Announc.">
        <title>Draft Genome Sequence of the Archiascomycetous Yeast Saitoella complicata.</title>
        <authorList>
            <person name="Yamauchi K."/>
            <person name="Kondo S."/>
            <person name="Hamamoto M."/>
            <person name="Takahashi Y."/>
            <person name="Ogura Y."/>
            <person name="Hayashi T."/>
            <person name="Nishida H."/>
        </authorList>
    </citation>
    <scope>NUCLEOTIDE SEQUENCE [LARGE SCALE GENOMIC DNA]</scope>
    <source>
        <strain evidence="7 8">NRRL Y-17804</strain>
    </source>
</reference>
<accession>A0A0E9NEN9</accession>
<evidence type="ECO:0000259" key="6">
    <source>
        <dbReference type="PROSITE" id="PS51471"/>
    </source>
</evidence>
<dbReference type="Pfam" id="PF03171">
    <property type="entry name" value="2OG-FeII_Oxy"/>
    <property type="match status" value="1"/>
</dbReference>
<dbReference type="PANTHER" id="PTHR10209:SF881">
    <property type="entry name" value="FI07970P-RELATED"/>
    <property type="match status" value="1"/>
</dbReference>
<sequence>MTVWLESIFIRSLAVLSEPDPYKRLRLSDGGGAAQTHPYKNMPGILTTKDSIPPFPTDIPTIPLLLISYDLLTRPIGDPAGDEEKKRMFQACHELGFFYLKDLPVNSESMWDLADEFFGYSQEEKDKYDMGATGNYFGYKKSGAFVIDKKGTLDRTEFLNISKDQVLGVDPNPAPQPRVVTENPVVLKSFMTGCHNVVEAVLRTLSIHLGLNPEFLGNLHRIDRLGGDQARFTRAYPPPEGVSPMDPNTMAHTDYGSVTVLFNRLGGLQVLTPGNKEWLFVKPLPGTAIINLGDALVKMTGSVLRSNQHRVVTPPAAQAQCIRQSIVYFSRPDNDVRLAPIPSPLVTQEMKDASQNPEDYPTSGEWISNRVKSRLQVNYKGEESYTKGLKVLGGIIRYRMPDATDPPLHSLLLLGGLSTRMRTPKFLLQIPPTHCPLYAHNLGLLRDLTGDRTCMSLRSTQSPFLDLKYIDGVDYVYDKPEWRDIGPAGGLLSAHQKVPDATWLVLAVDFPLVAKEALEQLVEAHKNTKTPVTCFYNHEGFEEPLFAIWTPDALETLKANVADGKTGPAFTVRHLLGRKKGQGPTDIPGYIQPNHKKWLRNANTPDEWNNVVKELGREEETVERRVNQDQTLFLRTGGSKHKDSVSQKDVEEGLERAIAG</sequence>
<dbReference type="Pfam" id="PF12804">
    <property type="entry name" value="NTP_transf_3"/>
    <property type="match status" value="1"/>
</dbReference>
<dbReference type="STRING" id="698492.A0A0E9NEN9"/>
<comment type="similarity">
    <text evidence="1">Belongs to the iron/ascorbate-dependent oxidoreductase family.</text>
</comment>
<evidence type="ECO:0000256" key="3">
    <source>
        <dbReference type="ARBA" id="ARBA00023002"/>
    </source>
</evidence>
<dbReference type="EMBL" id="BACD03000014">
    <property type="protein sequence ID" value="GAO48314.1"/>
    <property type="molecule type" value="Genomic_DNA"/>
</dbReference>
<evidence type="ECO:0000256" key="5">
    <source>
        <dbReference type="SAM" id="MobiDB-lite"/>
    </source>
</evidence>
<keyword evidence="2" id="KW-0479">Metal-binding</keyword>
<dbReference type="Proteomes" id="UP000033140">
    <property type="component" value="Unassembled WGS sequence"/>
</dbReference>
<organism evidence="7 8">
    <name type="scientific">Saitoella complicata (strain BCRC 22490 / CBS 7301 / JCM 7358 / NBRC 10748 / NRRL Y-17804)</name>
    <dbReference type="NCBI Taxonomy" id="698492"/>
    <lineage>
        <taxon>Eukaryota</taxon>
        <taxon>Fungi</taxon>
        <taxon>Dikarya</taxon>
        <taxon>Ascomycota</taxon>
        <taxon>Taphrinomycotina</taxon>
        <taxon>Taphrinomycotina incertae sedis</taxon>
        <taxon>Saitoella</taxon>
    </lineage>
</organism>
<evidence type="ECO:0000256" key="1">
    <source>
        <dbReference type="ARBA" id="ARBA00008056"/>
    </source>
</evidence>
<dbReference type="SUPFAM" id="SSF53448">
    <property type="entry name" value="Nucleotide-diphospho-sugar transferases"/>
    <property type="match status" value="1"/>
</dbReference>
<dbReference type="Gene3D" id="2.60.120.330">
    <property type="entry name" value="B-lactam Antibiotic, Isopenicillin N Synthase, Chain"/>
    <property type="match status" value="1"/>
</dbReference>
<comment type="caution">
    <text evidence="7">The sequence shown here is derived from an EMBL/GenBank/DDBJ whole genome shotgun (WGS) entry which is preliminary data.</text>
</comment>
<keyword evidence="4" id="KW-0408">Iron</keyword>
<dbReference type="PROSITE" id="PS51471">
    <property type="entry name" value="FE2OG_OXY"/>
    <property type="match status" value="1"/>
</dbReference>
<dbReference type="GO" id="GO:0044283">
    <property type="term" value="P:small molecule biosynthetic process"/>
    <property type="evidence" value="ECO:0007669"/>
    <property type="project" value="UniProtKB-ARBA"/>
</dbReference>
<proteinExistence type="inferred from homology"/>
<dbReference type="InterPro" id="IPR029044">
    <property type="entry name" value="Nucleotide-diphossugar_trans"/>
</dbReference>
<name>A0A0E9NEN9_SAICN</name>
<reference evidence="7 8" key="1">
    <citation type="journal article" date="2011" name="J. Gen. Appl. Microbiol.">
        <title>Draft genome sequencing of the enigmatic yeast Saitoella complicata.</title>
        <authorList>
            <person name="Nishida H."/>
            <person name="Hamamoto M."/>
            <person name="Sugiyama J."/>
        </authorList>
    </citation>
    <scope>NUCLEOTIDE SEQUENCE [LARGE SCALE GENOMIC DNA]</scope>
    <source>
        <strain evidence="7 8">NRRL Y-17804</strain>
    </source>
</reference>
<reference evidence="7 8" key="2">
    <citation type="journal article" date="2014" name="J. Gen. Appl. Microbiol.">
        <title>The early diverging ascomycetous budding yeast Saitoella complicata has three histone deacetylases belonging to the Clr6, Hos2, and Rpd3 lineages.</title>
        <authorList>
            <person name="Nishida H."/>
            <person name="Matsumoto T."/>
            <person name="Kondo S."/>
            <person name="Hamamoto M."/>
            <person name="Yoshikawa H."/>
        </authorList>
    </citation>
    <scope>NUCLEOTIDE SEQUENCE [LARGE SCALE GENOMIC DNA]</scope>
    <source>
        <strain evidence="7 8">NRRL Y-17804</strain>
    </source>
</reference>
<evidence type="ECO:0000256" key="2">
    <source>
        <dbReference type="ARBA" id="ARBA00022723"/>
    </source>
</evidence>
<feature type="compositionally biased region" description="Basic and acidic residues" evidence="5">
    <location>
        <begin position="640"/>
        <end position="660"/>
    </location>
</feature>
<dbReference type="Gene3D" id="3.90.550.10">
    <property type="entry name" value="Spore Coat Polysaccharide Biosynthesis Protein SpsA, Chain A"/>
    <property type="match status" value="1"/>
</dbReference>
<dbReference type="GO" id="GO:0016491">
    <property type="term" value="F:oxidoreductase activity"/>
    <property type="evidence" value="ECO:0007669"/>
    <property type="project" value="UniProtKB-KW"/>
</dbReference>
<gene>
    <name evidence="7" type="ORF">G7K_2491-t1</name>
</gene>
<keyword evidence="3" id="KW-0560">Oxidoreductase</keyword>
<dbReference type="InterPro" id="IPR025877">
    <property type="entry name" value="MobA-like_NTP_Trfase"/>
</dbReference>
<dbReference type="Pfam" id="PF14226">
    <property type="entry name" value="DIOX_N"/>
    <property type="match status" value="1"/>
</dbReference>
<dbReference type="GO" id="GO:0046872">
    <property type="term" value="F:metal ion binding"/>
    <property type="evidence" value="ECO:0007669"/>
    <property type="project" value="UniProtKB-KW"/>
</dbReference>
<evidence type="ECO:0000313" key="7">
    <source>
        <dbReference type="EMBL" id="GAO48314.1"/>
    </source>
</evidence>
<feature type="domain" description="Fe2OG dioxygenase" evidence="6">
    <location>
        <begin position="226"/>
        <end position="332"/>
    </location>
</feature>
<dbReference type="InterPro" id="IPR027443">
    <property type="entry name" value="IPNS-like_sf"/>
</dbReference>
<keyword evidence="8" id="KW-1185">Reference proteome</keyword>
<protein>
    <recommendedName>
        <fullName evidence="6">Fe2OG dioxygenase domain-containing protein</fullName>
    </recommendedName>
</protein>
<dbReference type="InterPro" id="IPR044861">
    <property type="entry name" value="IPNS-like_FE2OG_OXY"/>
</dbReference>
<evidence type="ECO:0000256" key="4">
    <source>
        <dbReference type="ARBA" id="ARBA00023004"/>
    </source>
</evidence>
<dbReference type="GO" id="GO:0016779">
    <property type="term" value="F:nucleotidyltransferase activity"/>
    <property type="evidence" value="ECO:0007669"/>
    <property type="project" value="UniProtKB-ARBA"/>
</dbReference>
<dbReference type="AlphaFoldDB" id="A0A0E9NEN9"/>
<dbReference type="PANTHER" id="PTHR10209">
    <property type="entry name" value="OXIDOREDUCTASE, 2OG-FE II OXYGENASE FAMILY PROTEIN"/>
    <property type="match status" value="1"/>
</dbReference>
<evidence type="ECO:0000313" key="8">
    <source>
        <dbReference type="Proteomes" id="UP000033140"/>
    </source>
</evidence>
<dbReference type="InterPro" id="IPR005123">
    <property type="entry name" value="Oxoglu/Fe-dep_dioxygenase_dom"/>
</dbReference>